<proteinExistence type="predicted"/>
<dbReference type="SUPFAM" id="SSF51430">
    <property type="entry name" value="NAD(P)-linked oxidoreductase"/>
    <property type="match status" value="1"/>
</dbReference>
<dbReference type="EMBL" id="KZ824642">
    <property type="protein sequence ID" value="RAK77478.1"/>
    <property type="molecule type" value="Genomic_DNA"/>
</dbReference>
<dbReference type="InterPro" id="IPR036812">
    <property type="entry name" value="NAD(P)_OxRdtase_dom_sf"/>
</dbReference>
<gene>
    <name evidence="3" type="ORF">BO72DRAFT_509324</name>
</gene>
<keyword evidence="4" id="KW-1185">Reference proteome</keyword>
<dbReference type="VEuPathDB" id="FungiDB:BO72DRAFT_509324"/>
<dbReference type="GeneID" id="63866657"/>
<evidence type="ECO:0000259" key="2">
    <source>
        <dbReference type="Pfam" id="PF00248"/>
    </source>
</evidence>
<dbReference type="InterPro" id="IPR020471">
    <property type="entry name" value="AKR"/>
</dbReference>
<feature type="domain" description="NADP-dependent oxidoreductase" evidence="2">
    <location>
        <begin position="8"/>
        <end position="99"/>
    </location>
</feature>
<dbReference type="Gene3D" id="3.20.20.100">
    <property type="entry name" value="NADP-dependent oxidoreductase domain"/>
    <property type="match status" value="1"/>
</dbReference>
<organism evidence="3 4">
    <name type="scientific">Aspergillus fijiensis CBS 313.89</name>
    <dbReference type="NCBI Taxonomy" id="1448319"/>
    <lineage>
        <taxon>Eukaryota</taxon>
        <taxon>Fungi</taxon>
        <taxon>Dikarya</taxon>
        <taxon>Ascomycota</taxon>
        <taxon>Pezizomycotina</taxon>
        <taxon>Eurotiomycetes</taxon>
        <taxon>Eurotiomycetidae</taxon>
        <taxon>Eurotiales</taxon>
        <taxon>Aspergillaceae</taxon>
        <taxon>Aspergillus</taxon>
    </lineage>
</organism>
<sequence length="107" mass="11438">MTVEQVQLIYGGGSFISEVSNRSLSDVQATLNQLHSHGIRAIDTAPIYGRSEELLGQAHAADRFALATKFPGGFLPEPATKEVLLAAAEESLRKLQTDQTCNPGEVG</sequence>
<dbReference type="GO" id="GO:0005829">
    <property type="term" value="C:cytosol"/>
    <property type="evidence" value="ECO:0007669"/>
    <property type="project" value="TreeGrafter"/>
</dbReference>
<evidence type="ECO:0000256" key="1">
    <source>
        <dbReference type="ARBA" id="ARBA00023002"/>
    </source>
</evidence>
<name>A0A8G1VZG0_9EURO</name>
<dbReference type="PANTHER" id="PTHR42686">
    <property type="entry name" value="GH17980P-RELATED"/>
    <property type="match status" value="1"/>
</dbReference>
<dbReference type="InterPro" id="IPR023210">
    <property type="entry name" value="NADP_OxRdtase_dom"/>
</dbReference>
<dbReference type="Proteomes" id="UP000249789">
    <property type="component" value="Unassembled WGS sequence"/>
</dbReference>
<reference evidence="3 4" key="1">
    <citation type="submission" date="2018-02" db="EMBL/GenBank/DDBJ databases">
        <title>The genomes of Aspergillus section Nigri reveals drivers in fungal speciation.</title>
        <authorList>
            <consortium name="DOE Joint Genome Institute"/>
            <person name="Vesth T.C."/>
            <person name="Nybo J."/>
            <person name="Theobald S."/>
            <person name="Brandl J."/>
            <person name="Frisvad J.C."/>
            <person name="Nielsen K.F."/>
            <person name="Lyhne E.K."/>
            <person name="Kogle M.E."/>
            <person name="Kuo A."/>
            <person name="Riley R."/>
            <person name="Clum A."/>
            <person name="Nolan M."/>
            <person name="Lipzen A."/>
            <person name="Salamov A."/>
            <person name="Henrissat B."/>
            <person name="Wiebenga A."/>
            <person name="De vries R.P."/>
            <person name="Grigoriev I.V."/>
            <person name="Mortensen U.H."/>
            <person name="Andersen M.R."/>
            <person name="Baker S.E."/>
        </authorList>
    </citation>
    <scope>NUCLEOTIDE SEQUENCE [LARGE SCALE GENOMIC DNA]</scope>
    <source>
        <strain evidence="3 4">CBS 313.89</strain>
    </source>
</reference>
<protein>
    <recommendedName>
        <fullName evidence="2">NADP-dependent oxidoreductase domain-containing protein</fullName>
    </recommendedName>
</protein>
<dbReference type="AlphaFoldDB" id="A0A8G1VZG0"/>
<dbReference type="GO" id="GO:0045290">
    <property type="term" value="F:D-arabinose 1-dehydrogenase [NAD(P)+] activity"/>
    <property type="evidence" value="ECO:0007669"/>
    <property type="project" value="TreeGrafter"/>
</dbReference>
<keyword evidence="1" id="KW-0560">Oxidoreductase</keyword>
<accession>A0A8G1VZG0</accession>
<dbReference type="Pfam" id="PF00248">
    <property type="entry name" value="Aldo_ket_red"/>
    <property type="match status" value="1"/>
</dbReference>
<dbReference type="OrthoDB" id="2310150at2759"/>
<evidence type="ECO:0000313" key="4">
    <source>
        <dbReference type="Proteomes" id="UP000249789"/>
    </source>
</evidence>
<dbReference type="RefSeq" id="XP_040801488.1">
    <property type="nucleotide sequence ID" value="XM_040949324.1"/>
</dbReference>
<dbReference type="GO" id="GO:0070485">
    <property type="term" value="P:dehydro-D-arabinono-1,4-lactone biosynthetic process"/>
    <property type="evidence" value="ECO:0007669"/>
    <property type="project" value="TreeGrafter"/>
</dbReference>
<evidence type="ECO:0000313" key="3">
    <source>
        <dbReference type="EMBL" id="RAK77478.1"/>
    </source>
</evidence>
<dbReference type="PANTHER" id="PTHR42686:SF1">
    <property type="entry name" value="GH17980P-RELATED"/>
    <property type="match status" value="1"/>
</dbReference>